<gene>
    <name evidence="2" type="ORF">M9R32_14645</name>
</gene>
<dbReference type="SUPFAM" id="SSF52096">
    <property type="entry name" value="ClpP/crotonase"/>
    <property type="match status" value="1"/>
</dbReference>
<dbReference type="Pfam" id="PF00378">
    <property type="entry name" value="ECH_1"/>
    <property type="match status" value="1"/>
</dbReference>
<comment type="similarity">
    <text evidence="1">Belongs to the enoyl-CoA hydratase/isomerase family.</text>
</comment>
<dbReference type="PANTHER" id="PTHR43459">
    <property type="entry name" value="ENOYL-COA HYDRATASE"/>
    <property type="match status" value="1"/>
</dbReference>
<evidence type="ECO:0000313" key="3">
    <source>
        <dbReference type="Proteomes" id="UP001152173"/>
    </source>
</evidence>
<dbReference type="InterPro" id="IPR029045">
    <property type="entry name" value="ClpP/crotonase-like_dom_sf"/>
</dbReference>
<proteinExistence type="inferred from homology"/>
<name>A0A9X3LI37_9BACL</name>
<evidence type="ECO:0000313" key="2">
    <source>
        <dbReference type="EMBL" id="MCZ8538432.1"/>
    </source>
</evidence>
<dbReference type="Proteomes" id="UP001152173">
    <property type="component" value="Unassembled WGS sequence"/>
</dbReference>
<dbReference type="InterPro" id="IPR014748">
    <property type="entry name" value="Enoyl-CoA_hydra_C"/>
</dbReference>
<dbReference type="RefSeq" id="WP_269927499.1">
    <property type="nucleotide sequence ID" value="NZ_JAMKBJ010000017.1"/>
</dbReference>
<dbReference type="InterPro" id="IPR001753">
    <property type="entry name" value="Enoyl-CoA_hydra/iso"/>
</dbReference>
<dbReference type="Gene3D" id="1.10.12.10">
    <property type="entry name" value="Lyase 2-enoyl-coa Hydratase, Chain A, domain 2"/>
    <property type="match status" value="1"/>
</dbReference>
<dbReference type="Gene3D" id="3.90.226.10">
    <property type="entry name" value="2-enoyl-CoA Hydratase, Chain A, domain 1"/>
    <property type="match status" value="1"/>
</dbReference>
<comment type="caution">
    <text evidence="2">The sequence shown here is derived from an EMBL/GenBank/DDBJ whole genome shotgun (WGS) entry which is preliminary data.</text>
</comment>
<dbReference type="PANTHER" id="PTHR43459:SF1">
    <property type="entry name" value="EG:BACN32G11.4 PROTEIN"/>
    <property type="match status" value="1"/>
</dbReference>
<organism evidence="2 3">
    <name type="scientific">Paenisporosarcina quisquiliarum</name>
    <dbReference type="NCBI Taxonomy" id="365346"/>
    <lineage>
        <taxon>Bacteria</taxon>
        <taxon>Bacillati</taxon>
        <taxon>Bacillota</taxon>
        <taxon>Bacilli</taxon>
        <taxon>Bacillales</taxon>
        <taxon>Caryophanaceae</taxon>
        <taxon>Paenisporosarcina</taxon>
    </lineage>
</organism>
<evidence type="ECO:0000256" key="1">
    <source>
        <dbReference type="ARBA" id="ARBA00005254"/>
    </source>
</evidence>
<keyword evidence="3" id="KW-1185">Reference proteome</keyword>
<sequence length="260" mass="28158">MTYETVSVEKNGRLATLTLNRPQSMNAMNALMMKEIAEALEWLHEEKDVQVLLIKGEGRAFSAGGDIKAMLDPESPMDIDTVMGDVSRLAKALYTLPMVTIASVHGAAAGLGLSLVLGCDVVIAEENSKLAMNFIGIGLIPDGAGHFFLKERVGIPKAKQLIWSGKVLNGHEALSLGLIDEVTAEGRAYEQAELSAAKFLSAPLKAMIASKQILHTQHVHELERVLALESSSQSAMRRTKDHLEGIQAFVEKRKPSFKGV</sequence>
<dbReference type="CDD" id="cd06558">
    <property type="entry name" value="crotonase-like"/>
    <property type="match status" value="1"/>
</dbReference>
<dbReference type="EMBL" id="JAMKBJ010000017">
    <property type="protein sequence ID" value="MCZ8538432.1"/>
    <property type="molecule type" value="Genomic_DNA"/>
</dbReference>
<accession>A0A9X3LI37</accession>
<dbReference type="GO" id="GO:0004300">
    <property type="term" value="F:enoyl-CoA hydratase activity"/>
    <property type="evidence" value="ECO:0007669"/>
    <property type="project" value="UniProtKB-EC"/>
</dbReference>
<protein>
    <submittedName>
        <fullName evidence="2">Enoyl-CoA hydratase</fullName>
        <ecNumber evidence="2">4.2.1.17</ecNumber>
    </submittedName>
</protein>
<dbReference type="EC" id="4.2.1.17" evidence="2"/>
<reference evidence="2" key="1">
    <citation type="submission" date="2022-05" db="EMBL/GenBank/DDBJ databases">
        <authorList>
            <person name="Colautti A."/>
            <person name="Iacumin L."/>
        </authorList>
    </citation>
    <scope>NUCLEOTIDE SEQUENCE</scope>
    <source>
        <strain evidence="2">SK 55</strain>
    </source>
</reference>
<dbReference type="AlphaFoldDB" id="A0A9X3LI37"/>
<dbReference type="NCBIfam" id="NF005804">
    <property type="entry name" value="PRK07659.1"/>
    <property type="match status" value="1"/>
</dbReference>
<keyword evidence="2" id="KW-0456">Lyase</keyword>